<dbReference type="GO" id="GO:0005654">
    <property type="term" value="C:nucleoplasm"/>
    <property type="evidence" value="ECO:0007669"/>
    <property type="project" value="TreeGrafter"/>
</dbReference>
<dbReference type="GO" id="GO:0005829">
    <property type="term" value="C:cytosol"/>
    <property type="evidence" value="ECO:0007669"/>
    <property type="project" value="TreeGrafter"/>
</dbReference>
<name>E9NJC7_GEOBA</name>
<evidence type="ECO:0000256" key="1">
    <source>
        <dbReference type="ARBA" id="ARBA00009526"/>
    </source>
</evidence>
<dbReference type="InterPro" id="IPR018952">
    <property type="entry name" value="2-5-oligoAdlate_synth_1_dom2/C"/>
</dbReference>
<dbReference type="InterPro" id="IPR006116">
    <property type="entry name" value="NT_2-5OAS_ClassI-CCAase"/>
</dbReference>
<dbReference type="PROSITE" id="PS50152">
    <property type="entry name" value="25A_SYNTH_3"/>
    <property type="match status" value="1"/>
</dbReference>
<dbReference type="GO" id="GO:0001730">
    <property type="term" value="F:2'-5'-oligoadenylate synthetase activity"/>
    <property type="evidence" value="ECO:0007669"/>
    <property type="project" value="TreeGrafter"/>
</dbReference>
<feature type="domain" description="2'-5'-oligoadenylate synthetase 1" evidence="2">
    <location>
        <begin position="162"/>
        <end position="292"/>
    </location>
</feature>
<dbReference type="AlphaFoldDB" id="E9NJC7"/>
<dbReference type="EMBL" id="HQ644324">
    <property type="protein sequence ID" value="ADW54558.1"/>
    <property type="molecule type" value="mRNA"/>
</dbReference>
<dbReference type="Gene3D" id="3.30.460.10">
    <property type="entry name" value="Beta Polymerase, domain 2"/>
    <property type="match status" value="1"/>
</dbReference>
<sequence length="336" mass="38637">MSVRPRNDTIYPTGDEGDVPIPTLTGVNRAVHDIVECIEENFPSYIVDERKIGFSVFDIIKAGSLGHGTSVEGNYDLDLVVYSSEISASDVCRSEDHFKPWLKRIHHFLENNLEGFKFEKLKQRSLQFDYHHPSCVIKVDLLVSPHCDSCEDFYQFLKYIPKNKRELFTVCSSRWQVEFMRRQPPAVKNYIRRAKKWRDDAWPEAEGGEGRPSSYLITLLVIMAFNIAKSRRGSFAEELIGLVHREKLNVHWGRRCSKIQDMKCRFYKPSEQIELLPSRPRVVDPANPANNVWISGIAGYKPGERAGNYDGGDGNHQPLLDKIRTITLYFSSLQLK</sequence>
<dbReference type="SUPFAM" id="SSF81631">
    <property type="entry name" value="PAP/OAS1 substrate-binding domain"/>
    <property type="match status" value="1"/>
</dbReference>
<protein>
    <submittedName>
        <fullName evidence="3">OAS1Ab transcript 2</fullName>
    </submittedName>
</protein>
<proteinExistence type="evidence at transcript level"/>
<dbReference type="PANTHER" id="PTHR11258">
    <property type="entry name" value="2-5 OLIGOADENYLATE SYNTHETASE"/>
    <property type="match status" value="1"/>
</dbReference>
<accession>E9NJC7</accession>
<dbReference type="GO" id="GO:0016020">
    <property type="term" value="C:membrane"/>
    <property type="evidence" value="ECO:0007669"/>
    <property type="project" value="TreeGrafter"/>
</dbReference>
<organism evidence="3">
    <name type="scientific">Geodia barretti</name>
    <name type="common">Barrett's horny sponge</name>
    <dbReference type="NCBI Taxonomy" id="519541"/>
    <lineage>
        <taxon>Eukaryota</taxon>
        <taxon>Metazoa</taxon>
        <taxon>Porifera</taxon>
        <taxon>Demospongiae</taxon>
        <taxon>Heteroscleromorpha</taxon>
        <taxon>Tetractinellida</taxon>
        <taxon>Astrophorina</taxon>
        <taxon>Geodiidae</taxon>
        <taxon>Geodia</taxon>
    </lineage>
</organism>
<dbReference type="Gene3D" id="1.10.1410.20">
    <property type="entry name" value="2'-5'-oligoadenylate synthetase 1, domain 2"/>
    <property type="match status" value="1"/>
</dbReference>
<dbReference type="Pfam" id="PF10421">
    <property type="entry name" value="OAS1_C"/>
    <property type="match status" value="1"/>
</dbReference>
<dbReference type="SUPFAM" id="SSF81301">
    <property type="entry name" value="Nucleotidyltransferase"/>
    <property type="match status" value="1"/>
</dbReference>
<dbReference type="InterPro" id="IPR043519">
    <property type="entry name" value="NT_sf"/>
</dbReference>
<dbReference type="PANTHER" id="PTHR11258:SF11">
    <property type="entry name" value="C2H2-TYPE DOMAIN-CONTAINING PROTEIN"/>
    <property type="match status" value="1"/>
</dbReference>
<evidence type="ECO:0000259" key="2">
    <source>
        <dbReference type="Pfam" id="PF10421"/>
    </source>
</evidence>
<dbReference type="GO" id="GO:0003725">
    <property type="term" value="F:double-stranded RNA binding"/>
    <property type="evidence" value="ECO:0007669"/>
    <property type="project" value="TreeGrafter"/>
</dbReference>
<comment type="similarity">
    <text evidence="1">Belongs to the 2-5A synthase family.</text>
</comment>
<evidence type="ECO:0000313" key="3">
    <source>
        <dbReference type="EMBL" id="ADW54558.1"/>
    </source>
</evidence>
<reference evidence="3" key="1">
    <citation type="journal article" date="2011" name="Gene">
        <title>Expressed 2-5A synthetase genes and pseudogenes in the marine sponge Geodia barretti.</title>
        <authorList>
            <person name="Vallmann K."/>
            <person name="Aas N."/>
            <person name="Reintamm T."/>
            <person name="Lopp A."/>
            <person name="Kuusksalu A."/>
            <person name="Kelve M."/>
        </authorList>
    </citation>
    <scope>NUCLEOTIDE SEQUENCE</scope>
</reference>
<dbReference type="CDD" id="cd05400">
    <property type="entry name" value="NT_2-5OAS_ClassI-CCAase"/>
    <property type="match status" value="1"/>
</dbReference>